<dbReference type="GO" id="GO:0016491">
    <property type="term" value="F:oxidoreductase activity"/>
    <property type="evidence" value="ECO:0007669"/>
    <property type="project" value="UniProtKB-KW"/>
</dbReference>
<feature type="domain" description="NADPH-dependent FMN reductase-like" evidence="4">
    <location>
        <begin position="1"/>
        <end position="144"/>
    </location>
</feature>
<name>A0A9X2IQN8_9BACI</name>
<dbReference type="InterPro" id="IPR051814">
    <property type="entry name" value="NAD(P)H-dep_FMN_reductase"/>
</dbReference>
<dbReference type="Gene3D" id="3.40.50.360">
    <property type="match status" value="1"/>
</dbReference>
<keyword evidence="2" id="KW-0288">FMN</keyword>
<keyword evidence="6" id="KW-1185">Reference proteome</keyword>
<sequence>MKIVGISGTVIGAKPAVLVEQILKATKAADPTIEIELIDLRQYELEFCDGRPVAHYNADTQHVIKTVESADSCLIATPIFQASLTGVLKNLFDLLPVTALREKVVGLAATGGTYQHFLVVENQMKPIISYFKGYVAPEFVYAHRDHFNEHNEVIDKDVQDRIEGLGTQLVQMTKALRKAQVK</sequence>
<dbReference type="InterPro" id="IPR005025">
    <property type="entry name" value="FMN_Rdtase-like_dom"/>
</dbReference>
<evidence type="ECO:0000256" key="1">
    <source>
        <dbReference type="ARBA" id="ARBA00022630"/>
    </source>
</evidence>
<dbReference type="PANTHER" id="PTHR43408">
    <property type="entry name" value="FMN REDUCTASE (NADPH)"/>
    <property type="match status" value="1"/>
</dbReference>
<evidence type="ECO:0000313" key="5">
    <source>
        <dbReference type="EMBL" id="MCM3716540.1"/>
    </source>
</evidence>
<evidence type="ECO:0000259" key="4">
    <source>
        <dbReference type="Pfam" id="PF03358"/>
    </source>
</evidence>
<dbReference type="EMBL" id="JAMBOL010000042">
    <property type="protein sequence ID" value="MCM3716540.1"/>
    <property type="molecule type" value="Genomic_DNA"/>
</dbReference>
<evidence type="ECO:0000256" key="2">
    <source>
        <dbReference type="ARBA" id="ARBA00022643"/>
    </source>
</evidence>
<protein>
    <submittedName>
        <fullName evidence="5">NAD(P)H-dependent oxidoreductase</fullName>
    </submittedName>
</protein>
<dbReference type="AlphaFoldDB" id="A0A9X2IQN8"/>
<accession>A0A9X2IQN8</accession>
<keyword evidence="1" id="KW-0285">Flavoprotein</keyword>
<dbReference type="PANTHER" id="PTHR43408:SF2">
    <property type="entry name" value="FMN REDUCTASE (NADPH)"/>
    <property type="match status" value="1"/>
</dbReference>
<dbReference type="SUPFAM" id="SSF52218">
    <property type="entry name" value="Flavoproteins"/>
    <property type="match status" value="1"/>
</dbReference>
<evidence type="ECO:0000256" key="3">
    <source>
        <dbReference type="ARBA" id="ARBA00023002"/>
    </source>
</evidence>
<organism evidence="5 6">
    <name type="scientific">Halalkalibacter oceani</name>
    <dbReference type="NCBI Taxonomy" id="1653776"/>
    <lineage>
        <taxon>Bacteria</taxon>
        <taxon>Bacillati</taxon>
        <taxon>Bacillota</taxon>
        <taxon>Bacilli</taxon>
        <taxon>Bacillales</taxon>
        <taxon>Bacillaceae</taxon>
        <taxon>Halalkalibacter</taxon>
    </lineage>
</organism>
<gene>
    <name evidence="5" type="ORF">M3202_21065</name>
</gene>
<reference evidence="5" key="1">
    <citation type="submission" date="2022-05" db="EMBL/GenBank/DDBJ databases">
        <title>Comparative Genomics of Spacecraft Associated Microbes.</title>
        <authorList>
            <person name="Tran M.T."/>
            <person name="Wright A."/>
            <person name="Seuylemezian A."/>
            <person name="Eisen J."/>
            <person name="Coil D."/>
        </authorList>
    </citation>
    <scope>NUCLEOTIDE SEQUENCE</scope>
    <source>
        <strain evidence="5">214.1.1</strain>
    </source>
</reference>
<evidence type="ECO:0000313" key="6">
    <source>
        <dbReference type="Proteomes" id="UP001139179"/>
    </source>
</evidence>
<keyword evidence="3" id="KW-0560">Oxidoreductase</keyword>
<comment type="caution">
    <text evidence="5">The sequence shown here is derived from an EMBL/GenBank/DDBJ whole genome shotgun (WGS) entry which is preliminary data.</text>
</comment>
<dbReference type="Proteomes" id="UP001139179">
    <property type="component" value="Unassembled WGS sequence"/>
</dbReference>
<dbReference type="InterPro" id="IPR029039">
    <property type="entry name" value="Flavoprotein-like_sf"/>
</dbReference>
<proteinExistence type="predicted"/>
<dbReference type="Pfam" id="PF03358">
    <property type="entry name" value="FMN_red"/>
    <property type="match status" value="1"/>
</dbReference>